<feature type="domain" description="AtuA-like ferredoxin-fold" evidence="3">
    <location>
        <begin position="727"/>
        <end position="826"/>
    </location>
</feature>
<dbReference type="Pfam" id="PF23544">
    <property type="entry name" value="AtuA_ferredoxin"/>
    <property type="match status" value="1"/>
</dbReference>
<sequence>MEASTVTCGLLLAVCALVVTAGPMAPFGKLICIACGEHEEQETEKHARDRRNNAIAMGYTRTQETNQVPLRVKNDLKTGMVDTHDLKAKVQVEMRNFFRPLRYDTFTLFNFTSTGRSNRVLPAYGKEAFRGGARTKAKYVRCSLTTSFIDFAPYHLRTPPKAYRLGFPIFSRIRERNLNLDIAKELLVYQDTMAASVTPKRPVRIGGASGGFTDRVAGIRRLAADPKVDAVVGDWLSENVMTGYGAGKARKVQSDKATTKLPLEERKKTAYYASTFLQCLEPAISEVAQNGAKLVVNAGASDTELLAEVVNDMVLGGGFDTKVAWVEGDDVTLSFKRLVAEGATFRSITDQKTLNEWGFDPICAQAYLGSLGIAEALRQGADLVICGRVSDAAPSIGIAAWWHNWGASDLDELAGALVAGHLIECSAFVTGGYYSRFKDLMKAKKHLDLGFPIAEVFSDGTCTITKEDMSNGIVNVETVTSQLVYEINGPLYFNSDVVAVLEGITLEQTGKDRVRVCGVKGLPPPPTTRCGITAHGGYQAEWHFYLVGLDIEEKCKWMEEQARFAIGEELMNRFTMVKFHVHGSSPDNPRNQELATVDFRIFAQAQDASLFDPTSVDGFARKLYETVLQSCPVSSAASTITKAMLMALQGVSRSNDIRQSAAKSYWEYFVTSIPQSVCEHRVHFLYDDKPSINIPAPPITCDYGPQDSYETEDPVPCGSFGATIEAPLGYIALGRSGDKASDANVGFFVSGAEEWDWLRSFLTINKIQELLGPEEYYGRRIDRFEMKNIRAVHFLLKDHLDRGYNSGSKLDTLAKNLCEYLRAKHVPIPRKFLQKGHL</sequence>
<feature type="chain" id="PRO_5003000847" description="DUF1446 domain-containing protein" evidence="1">
    <location>
        <begin position="22"/>
        <end position="838"/>
    </location>
</feature>
<gene>
    <name evidence="4" type="ORF">VDBG_03217</name>
</gene>
<evidence type="ECO:0008006" key="6">
    <source>
        <dbReference type="Google" id="ProtNLM"/>
    </source>
</evidence>
<dbReference type="HOGENOM" id="CLU_012617_0_1_1"/>
<dbReference type="InterPro" id="IPR010839">
    <property type="entry name" value="AtuA_N"/>
</dbReference>
<dbReference type="PANTHER" id="PTHR47585:SF2">
    <property type="entry name" value="DUF1446 DOMAIN PROTEIN (AFU_ORTHOLOGUE AFUA_6G11420)"/>
    <property type="match status" value="1"/>
</dbReference>
<dbReference type="OMA" id="DWMSEYN"/>
<evidence type="ECO:0000256" key="1">
    <source>
        <dbReference type="SAM" id="SignalP"/>
    </source>
</evidence>
<dbReference type="Proteomes" id="UP000008698">
    <property type="component" value="Unassembled WGS sequence"/>
</dbReference>
<dbReference type="InterPro" id="IPR056362">
    <property type="entry name" value="AtuA-like_ferredoxin_dom"/>
</dbReference>
<feature type="signal peptide" evidence="1">
    <location>
        <begin position="1"/>
        <end position="21"/>
    </location>
</feature>
<dbReference type="RefSeq" id="XP_003007078.1">
    <property type="nucleotide sequence ID" value="XM_003007032.1"/>
</dbReference>
<dbReference type="EMBL" id="DS985216">
    <property type="protein sequence ID" value="EEY17108.1"/>
    <property type="molecule type" value="Genomic_DNA"/>
</dbReference>
<accession>C9SDF6</accession>
<dbReference type="OrthoDB" id="10265871at2759"/>
<proteinExistence type="predicted"/>
<dbReference type="AlphaFoldDB" id="C9SDF6"/>
<dbReference type="eggNOG" id="ENOG502QS8D">
    <property type="taxonomic scope" value="Eukaryota"/>
</dbReference>
<dbReference type="PANTHER" id="PTHR47585">
    <property type="match status" value="1"/>
</dbReference>
<dbReference type="GeneID" id="9533236"/>
<name>C9SDF6_VERA1</name>
<evidence type="ECO:0000313" key="5">
    <source>
        <dbReference type="Proteomes" id="UP000008698"/>
    </source>
</evidence>
<keyword evidence="1" id="KW-0732">Signal</keyword>
<dbReference type="KEGG" id="val:VDBG_03217"/>
<reference evidence="5" key="1">
    <citation type="journal article" date="2011" name="PLoS Pathog.">
        <title>Comparative genomics yields insights into niche adaptation of plant vascular wilt pathogens.</title>
        <authorList>
            <person name="Klosterman S.J."/>
            <person name="Subbarao K.V."/>
            <person name="Kang S."/>
            <person name="Veronese P."/>
            <person name="Gold S.E."/>
            <person name="Thomma B.P.H.J."/>
            <person name="Chen Z."/>
            <person name="Henrissat B."/>
            <person name="Lee Y.-H."/>
            <person name="Park J."/>
            <person name="Garcia-Pedrajas M.D."/>
            <person name="Barbara D.J."/>
            <person name="Anchieta A."/>
            <person name="de Jonge R."/>
            <person name="Santhanam P."/>
            <person name="Maruthachalam K."/>
            <person name="Atallah Z."/>
            <person name="Amyotte S.G."/>
            <person name="Paz Z."/>
            <person name="Inderbitzin P."/>
            <person name="Hayes R.J."/>
            <person name="Heiman D.I."/>
            <person name="Young S."/>
            <person name="Zeng Q."/>
            <person name="Engels R."/>
            <person name="Galagan J."/>
            <person name="Cuomo C.A."/>
            <person name="Dobinson K.F."/>
            <person name="Ma L.-J."/>
        </authorList>
    </citation>
    <scope>NUCLEOTIDE SEQUENCE [LARGE SCALE GENOMIC DNA]</scope>
    <source>
        <strain evidence="5">VaMs.102 / ATCC MYA-4576 / FGSC 10136</strain>
    </source>
</reference>
<dbReference type="Pfam" id="PF07287">
    <property type="entry name" value="AtuA"/>
    <property type="match status" value="1"/>
</dbReference>
<keyword evidence="5" id="KW-1185">Reference proteome</keyword>
<organism evidence="5">
    <name type="scientific">Verticillium alfalfae (strain VaMs.102 / ATCC MYA-4576 / FGSC 10136)</name>
    <name type="common">Verticillium wilt of alfalfa</name>
    <name type="synonym">Verticillium albo-atrum</name>
    <dbReference type="NCBI Taxonomy" id="526221"/>
    <lineage>
        <taxon>Eukaryota</taxon>
        <taxon>Fungi</taxon>
        <taxon>Dikarya</taxon>
        <taxon>Ascomycota</taxon>
        <taxon>Pezizomycotina</taxon>
        <taxon>Sordariomycetes</taxon>
        <taxon>Hypocreomycetidae</taxon>
        <taxon>Glomerellales</taxon>
        <taxon>Plectosphaerellaceae</taxon>
        <taxon>Verticillium</taxon>
    </lineage>
</organism>
<feature type="domain" description="Acyclic terpene utilisation N-terminal" evidence="2">
    <location>
        <begin position="203"/>
        <end position="684"/>
    </location>
</feature>
<protein>
    <recommendedName>
        <fullName evidence="6">DUF1446 domain-containing protein</fullName>
    </recommendedName>
</protein>
<evidence type="ECO:0000259" key="3">
    <source>
        <dbReference type="Pfam" id="PF23544"/>
    </source>
</evidence>
<evidence type="ECO:0000313" key="4">
    <source>
        <dbReference type="EMBL" id="EEY17108.1"/>
    </source>
</evidence>
<evidence type="ECO:0000259" key="2">
    <source>
        <dbReference type="Pfam" id="PF07287"/>
    </source>
</evidence>